<dbReference type="GO" id="GO:0006355">
    <property type="term" value="P:regulation of DNA-templated transcription"/>
    <property type="evidence" value="ECO:0007669"/>
    <property type="project" value="InterPro"/>
</dbReference>
<proteinExistence type="predicted"/>
<gene>
    <name evidence="5" type="ORF">CBI38_28190</name>
</gene>
<evidence type="ECO:0000259" key="4">
    <source>
        <dbReference type="PROSITE" id="PS50043"/>
    </source>
</evidence>
<dbReference type="EMBL" id="CP021354">
    <property type="protein sequence ID" value="AWK74868.1"/>
    <property type="molecule type" value="Genomic_DNA"/>
</dbReference>
<dbReference type="PROSITE" id="PS50043">
    <property type="entry name" value="HTH_LUXR_2"/>
    <property type="match status" value="1"/>
</dbReference>
<dbReference type="KEGG" id="roz:CBI38_28190"/>
<dbReference type="GO" id="GO:0003677">
    <property type="term" value="F:DNA binding"/>
    <property type="evidence" value="ECO:0007669"/>
    <property type="project" value="UniProtKB-KW"/>
</dbReference>
<organism evidence="5 6">
    <name type="scientific">Rhodococcus oxybenzonivorans</name>
    <dbReference type="NCBI Taxonomy" id="1990687"/>
    <lineage>
        <taxon>Bacteria</taxon>
        <taxon>Bacillati</taxon>
        <taxon>Actinomycetota</taxon>
        <taxon>Actinomycetes</taxon>
        <taxon>Mycobacteriales</taxon>
        <taxon>Nocardiaceae</taxon>
        <taxon>Rhodococcus</taxon>
    </lineage>
</organism>
<keyword evidence="2" id="KW-0238">DNA-binding</keyword>
<dbReference type="PANTHER" id="PTHR44688:SF16">
    <property type="entry name" value="DNA-BINDING TRANSCRIPTIONAL ACTIVATOR DEVR_DOSR"/>
    <property type="match status" value="1"/>
</dbReference>
<feature type="domain" description="HTH luxR-type" evidence="4">
    <location>
        <begin position="299"/>
        <end position="366"/>
    </location>
</feature>
<dbReference type="PANTHER" id="PTHR44688">
    <property type="entry name" value="DNA-BINDING TRANSCRIPTIONAL ACTIVATOR DEVR_DOSR"/>
    <property type="match status" value="1"/>
</dbReference>
<dbReference type="Proteomes" id="UP000245711">
    <property type="component" value="Chromosome"/>
</dbReference>
<dbReference type="InterPro" id="IPR000792">
    <property type="entry name" value="Tscrpt_reg_LuxR_C"/>
</dbReference>
<reference evidence="5 6" key="1">
    <citation type="submission" date="2017-05" db="EMBL/GenBank/DDBJ databases">
        <title>Isolation of Rhodococcus sp. S2-17 biodegrading of BP-3.</title>
        <authorList>
            <person name="Lee Y."/>
            <person name="Kim K.H."/>
            <person name="Chun B.H."/>
            <person name="Jung H.S."/>
            <person name="Jeon C.O."/>
        </authorList>
    </citation>
    <scope>NUCLEOTIDE SEQUENCE [LARGE SCALE GENOMIC DNA]</scope>
    <source>
        <strain evidence="5 6">S2-17</strain>
    </source>
</reference>
<dbReference type="PRINTS" id="PR00038">
    <property type="entry name" value="HTHLUXR"/>
</dbReference>
<sequence length="373" mass="41132">MTHSHDHRLAPLFDLAVRSGNSQAATRLAEQAAEDLLTLEWTRQALLSRLRSGGDGHELRSAAELLTEIEAIRRRQQARRIADRRSQFAGLRSLLTHLRGASRAERPYIVTTRLCQDLGFRKSVYSPATNSGWSPTTIAIHPDFGDSFLPLRRAVESLTLPPGAAPREEEVMRSGREIAVDSVDIYRDTYRPLVELSRPRGYLAVPVVSAGRVTALLHADHHDVDVDETDMTTLRAAAAVCALTEEYQTLRSAIATRNHRVAEEITAMRIALAELEQTQLSLAEALGSAPDRPDSADGPARAPHCTALTTREHEIFEFVAHGTPSADIARALFVSEGTVKSHIQRIYRKLAVSTRAEAAALYRNLHRHGRGGC</sequence>
<dbReference type="Gene3D" id="1.10.10.10">
    <property type="entry name" value="Winged helix-like DNA-binding domain superfamily/Winged helix DNA-binding domain"/>
    <property type="match status" value="1"/>
</dbReference>
<accession>A0A2S2C289</accession>
<dbReference type="InterPro" id="IPR003018">
    <property type="entry name" value="GAF"/>
</dbReference>
<dbReference type="InterPro" id="IPR016032">
    <property type="entry name" value="Sig_transdc_resp-reg_C-effctor"/>
</dbReference>
<dbReference type="InterPro" id="IPR036388">
    <property type="entry name" value="WH-like_DNA-bd_sf"/>
</dbReference>
<dbReference type="SUPFAM" id="SSF55781">
    <property type="entry name" value="GAF domain-like"/>
    <property type="match status" value="1"/>
</dbReference>
<dbReference type="Pfam" id="PF01590">
    <property type="entry name" value="GAF"/>
    <property type="match status" value="1"/>
</dbReference>
<evidence type="ECO:0000256" key="1">
    <source>
        <dbReference type="ARBA" id="ARBA00023015"/>
    </source>
</evidence>
<evidence type="ECO:0000313" key="6">
    <source>
        <dbReference type="Proteomes" id="UP000245711"/>
    </source>
</evidence>
<dbReference type="SUPFAM" id="SSF46894">
    <property type="entry name" value="C-terminal effector domain of the bipartite response regulators"/>
    <property type="match status" value="1"/>
</dbReference>
<dbReference type="RefSeq" id="WP_109334189.1">
    <property type="nucleotide sequence ID" value="NZ_CP021354.1"/>
</dbReference>
<evidence type="ECO:0000256" key="3">
    <source>
        <dbReference type="ARBA" id="ARBA00023163"/>
    </source>
</evidence>
<dbReference type="Gene3D" id="3.30.450.40">
    <property type="match status" value="1"/>
</dbReference>
<dbReference type="PROSITE" id="PS00622">
    <property type="entry name" value="HTH_LUXR_1"/>
    <property type="match status" value="1"/>
</dbReference>
<dbReference type="InterPro" id="IPR029016">
    <property type="entry name" value="GAF-like_dom_sf"/>
</dbReference>
<keyword evidence="1" id="KW-0805">Transcription regulation</keyword>
<name>A0A2S2C289_9NOCA</name>
<protein>
    <recommendedName>
        <fullName evidence="4">HTH luxR-type domain-containing protein</fullName>
    </recommendedName>
</protein>
<dbReference type="SMART" id="SM00421">
    <property type="entry name" value="HTH_LUXR"/>
    <property type="match status" value="1"/>
</dbReference>
<keyword evidence="3" id="KW-0804">Transcription</keyword>
<keyword evidence="6" id="KW-1185">Reference proteome</keyword>
<dbReference type="CDD" id="cd06170">
    <property type="entry name" value="LuxR_C_like"/>
    <property type="match status" value="1"/>
</dbReference>
<evidence type="ECO:0000256" key="2">
    <source>
        <dbReference type="ARBA" id="ARBA00023125"/>
    </source>
</evidence>
<dbReference type="Pfam" id="PF00196">
    <property type="entry name" value="GerE"/>
    <property type="match status" value="1"/>
</dbReference>
<dbReference type="AlphaFoldDB" id="A0A2S2C289"/>
<dbReference type="OrthoDB" id="161302at2"/>
<evidence type="ECO:0000313" key="5">
    <source>
        <dbReference type="EMBL" id="AWK74868.1"/>
    </source>
</evidence>